<dbReference type="PANTHER" id="PTHR37937:SF1">
    <property type="entry name" value="CONJUGATIVE TRANSFER: DNA TRANSPORT"/>
    <property type="match status" value="1"/>
</dbReference>
<evidence type="ECO:0000256" key="5">
    <source>
        <dbReference type="ARBA" id="ARBA00023136"/>
    </source>
</evidence>
<keyword evidence="5 6" id="KW-0472">Membrane</keyword>
<evidence type="ECO:0000313" key="9">
    <source>
        <dbReference type="Proteomes" id="UP000786693"/>
    </source>
</evidence>
<feature type="transmembrane region" description="Helical" evidence="6">
    <location>
        <begin position="54"/>
        <end position="77"/>
    </location>
</feature>
<comment type="subcellular location">
    <subcellularLocation>
        <location evidence="1">Cell membrane</location>
        <topology evidence="1">Multi-pass membrane protein</topology>
    </subcellularLocation>
</comment>
<dbReference type="InterPro" id="IPR027417">
    <property type="entry name" value="P-loop_NTPase"/>
</dbReference>
<keyword evidence="4 6" id="KW-1133">Transmembrane helix</keyword>
<dbReference type="PANTHER" id="PTHR37937">
    <property type="entry name" value="CONJUGATIVE TRANSFER: DNA TRANSPORT"/>
    <property type="match status" value="1"/>
</dbReference>
<comment type="caution">
    <text evidence="8">The sequence shown here is derived from an EMBL/GenBank/DDBJ whole genome shotgun (WGS) entry which is preliminary data.</text>
</comment>
<dbReference type="Gene3D" id="3.40.50.300">
    <property type="entry name" value="P-loop containing nucleotide triphosphate hydrolases"/>
    <property type="match status" value="2"/>
</dbReference>
<evidence type="ECO:0000256" key="4">
    <source>
        <dbReference type="ARBA" id="ARBA00022989"/>
    </source>
</evidence>
<sequence length="492" mass="53702">MITREDDVAARRAGLEAQAHFRKSMFKFGVMPFAGLAGLGLLMGLTGANDYSGWPGVFLIALGVVFGGIAGLICLTASPGRPATQRRHKGGAQVSRMDTHTKAEGVPLGNVRLPEHLESLHMLIEGATGTGKTQLLKNMVAHLRARGDTVVVVDTNYDMWTAFNQPDDVILSPFDPAFPGWLPMNEVRAPSDWSALAQSFIGDGVGEAAQWHQMAKAMFSATARGYQRIVEDAGDTFDHSELFHLLTGAEAEALAPFIHGTAAASLGINDKALNNVRMTYFETLKFWEHLRPGGFSVREWVERGKDRQSIFIPYRKRELPEAKNLISCWLDQIITTACDLGEDRDNRVWIIIDELSGLGEIPSLKTAVTELRKTGFRVVAGIQNFEQVELLYGRNGAITITNSLSNKVILRATDTTSAERQSKLIGDARYQVMSLGQSSGADGKRSTTQSVKEGVVRVVLASEITALPTLQGFVKLAGEDTTYLTPIPVYQP</sequence>
<evidence type="ECO:0000256" key="2">
    <source>
        <dbReference type="ARBA" id="ARBA00022475"/>
    </source>
</evidence>
<protein>
    <recommendedName>
        <fullName evidence="7">Type IV secretion system coupling protein TraD DNA-binding domain-containing protein</fullName>
    </recommendedName>
</protein>
<gene>
    <name evidence="8" type="ORF">JANAI62_35900</name>
</gene>
<evidence type="ECO:0000256" key="1">
    <source>
        <dbReference type="ARBA" id="ARBA00004651"/>
    </source>
</evidence>
<dbReference type="Pfam" id="PF10412">
    <property type="entry name" value="TrwB_AAD_bind"/>
    <property type="match status" value="1"/>
</dbReference>
<dbReference type="InterPro" id="IPR019476">
    <property type="entry name" value="T4SS_TraD_DNA-bd"/>
</dbReference>
<organism evidence="8 9">
    <name type="scientific">Jannaschia pagri</name>
    <dbReference type="NCBI Taxonomy" id="2829797"/>
    <lineage>
        <taxon>Bacteria</taxon>
        <taxon>Pseudomonadati</taxon>
        <taxon>Pseudomonadota</taxon>
        <taxon>Alphaproteobacteria</taxon>
        <taxon>Rhodobacterales</taxon>
        <taxon>Roseobacteraceae</taxon>
        <taxon>Jannaschia</taxon>
    </lineage>
</organism>
<dbReference type="RefSeq" id="WP_220750453.1">
    <property type="nucleotide sequence ID" value="NZ_BPFH01000009.1"/>
</dbReference>
<keyword evidence="9" id="KW-1185">Reference proteome</keyword>
<reference evidence="8 9" key="1">
    <citation type="submission" date="2021-05" db="EMBL/GenBank/DDBJ databases">
        <title>Bacteria Genome sequencing.</title>
        <authorList>
            <person name="Takabe Y."/>
            <person name="Nakajima Y."/>
            <person name="Suzuki S."/>
            <person name="Shiozaki T."/>
        </authorList>
    </citation>
    <scope>NUCLEOTIDE SEQUENCE [LARGE SCALE GENOMIC DNA]</scope>
    <source>
        <strain evidence="8 9">AI_62</strain>
    </source>
</reference>
<dbReference type="CDD" id="cd01127">
    <property type="entry name" value="TrwB_TraG_TraD_VirD4"/>
    <property type="match status" value="1"/>
</dbReference>
<feature type="domain" description="Type IV secretion system coupling protein TraD DNA-binding" evidence="7">
    <location>
        <begin position="108"/>
        <end position="479"/>
    </location>
</feature>
<evidence type="ECO:0000256" key="6">
    <source>
        <dbReference type="SAM" id="Phobius"/>
    </source>
</evidence>
<dbReference type="InterPro" id="IPR051539">
    <property type="entry name" value="T4SS-coupling_protein"/>
</dbReference>
<keyword evidence="2" id="KW-1003">Cell membrane</keyword>
<dbReference type="EMBL" id="BPFH01000009">
    <property type="protein sequence ID" value="GIT96967.1"/>
    <property type="molecule type" value="Genomic_DNA"/>
</dbReference>
<evidence type="ECO:0000259" key="7">
    <source>
        <dbReference type="Pfam" id="PF10412"/>
    </source>
</evidence>
<dbReference type="Proteomes" id="UP000786693">
    <property type="component" value="Unassembled WGS sequence"/>
</dbReference>
<dbReference type="SUPFAM" id="SSF52540">
    <property type="entry name" value="P-loop containing nucleoside triphosphate hydrolases"/>
    <property type="match status" value="1"/>
</dbReference>
<proteinExistence type="predicted"/>
<evidence type="ECO:0000256" key="3">
    <source>
        <dbReference type="ARBA" id="ARBA00022692"/>
    </source>
</evidence>
<keyword evidence="3 6" id="KW-0812">Transmembrane</keyword>
<evidence type="ECO:0000313" key="8">
    <source>
        <dbReference type="EMBL" id="GIT96967.1"/>
    </source>
</evidence>
<name>A0ABQ4NRB9_9RHOB</name>
<accession>A0ABQ4NRB9</accession>
<feature type="transmembrane region" description="Helical" evidence="6">
    <location>
        <begin position="28"/>
        <end position="48"/>
    </location>
</feature>